<feature type="compositionally biased region" description="Basic and acidic residues" evidence="1">
    <location>
        <begin position="450"/>
        <end position="462"/>
    </location>
</feature>
<feature type="region of interest" description="Disordered" evidence="1">
    <location>
        <begin position="427"/>
        <end position="483"/>
    </location>
</feature>
<sequence length="483" mass="54821">MLAEAQENIAKVQEKLDEEEIDKMVEGSTDEESYASEFADSILSNDGADVDDTGSKIEPGSQKENSESVSDDDETKKEKEDVQDIKEKETKEVGKEHNLVEKEVEDETIVETEKTEEVVKEMEVANVSGSIVGMGRQRNLIRSHIKNKLITREFFSDKIQEVLKHCDTIVPKLTVSTTNEMLEKEMPRLVKLTVNKDRVVSPIDIYGMVSKEFAAHGPMYLIVPFQWSYDTQYCIKNPEQASVDYTSSRIKEVGGKRFTPNHEPINFNDTANTWKEKPNFNWAHTQTFTSLQGGSISVHSSSNQMKLDKALLDFDSNQEKKLSHRRTQLEQQQDDMIGKINLLWKTISEKLNNVSTPENARNLMASKSIATISHDEREELRKKGIKNPSKLLSLKYLSPASIKELNKNPSAPKRVHFINSIVILSTNSDTEEDDDSSTNACDLNLGSTVKRKEEVKEQGKEENEMETDMEVEEEIDEEGSEFD</sequence>
<comment type="caution">
    <text evidence="2">The sequence shown here is derived from an EMBL/GenBank/DDBJ whole genome shotgun (WGS) entry which is preliminary data.</text>
</comment>
<gene>
    <name evidence="2" type="ORF">Tco_1053783</name>
</gene>
<organism evidence="2 3">
    <name type="scientific">Tanacetum coccineum</name>
    <dbReference type="NCBI Taxonomy" id="301880"/>
    <lineage>
        <taxon>Eukaryota</taxon>
        <taxon>Viridiplantae</taxon>
        <taxon>Streptophyta</taxon>
        <taxon>Embryophyta</taxon>
        <taxon>Tracheophyta</taxon>
        <taxon>Spermatophyta</taxon>
        <taxon>Magnoliopsida</taxon>
        <taxon>eudicotyledons</taxon>
        <taxon>Gunneridae</taxon>
        <taxon>Pentapetalae</taxon>
        <taxon>asterids</taxon>
        <taxon>campanulids</taxon>
        <taxon>Asterales</taxon>
        <taxon>Asteraceae</taxon>
        <taxon>Asteroideae</taxon>
        <taxon>Anthemideae</taxon>
        <taxon>Anthemidinae</taxon>
        <taxon>Tanacetum</taxon>
    </lineage>
</organism>
<feature type="region of interest" description="Disordered" evidence="1">
    <location>
        <begin position="1"/>
        <end position="98"/>
    </location>
</feature>
<accession>A0ABQ5GUX8</accession>
<keyword evidence="3" id="KW-1185">Reference proteome</keyword>
<reference evidence="2" key="1">
    <citation type="journal article" date="2022" name="Int. J. Mol. Sci.">
        <title>Draft Genome of Tanacetum Coccineum: Genomic Comparison of Closely Related Tanacetum-Family Plants.</title>
        <authorList>
            <person name="Yamashiro T."/>
            <person name="Shiraishi A."/>
            <person name="Nakayama K."/>
            <person name="Satake H."/>
        </authorList>
    </citation>
    <scope>NUCLEOTIDE SEQUENCE</scope>
</reference>
<name>A0ABQ5GUX8_9ASTR</name>
<evidence type="ECO:0000313" key="3">
    <source>
        <dbReference type="Proteomes" id="UP001151760"/>
    </source>
</evidence>
<dbReference type="Proteomes" id="UP001151760">
    <property type="component" value="Unassembled WGS sequence"/>
</dbReference>
<evidence type="ECO:0000256" key="1">
    <source>
        <dbReference type="SAM" id="MobiDB-lite"/>
    </source>
</evidence>
<dbReference type="EMBL" id="BQNB010018899">
    <property type="protein sequence ID" value="GJT79441.1"/>
    <property type="molecule type" value="Genomic_DNA"/>
</dbReference>
<reference evidence="2" key="2">
    <citation type="submission" date="2022-01" db="EMBL/GenBank/DDBJ databases">
        <authorList>
            <person name="Yamashiro T."/>
            <person name="Shiraishi A."/>
            <person name="Satake H."/>
            <person name="Nakayama K."/>
        </authorList>
    </citation>
    <scope>NUCLEOTIDE SEQUENCE</scope>
</reference>
<proteinExistence type="predicted"/>
<protein>
    <submittedName>
        <fullName evidence="2">Uncharacterized protein</fullName>
    </submittedName>
</protein>
<feature type="compositionally biased region" description="Basic and acidic residues" evidence="1">
    <location>
        <begin position="74"/>
        <end position="98"/>
    </location>
</feature>
<evidence type="ECO:0000313" key="2">
    <source>
        <dbReference type="EMBL" id="GJT79441.1"/>
    </source>
</evidence>
<feature type="compositionally biased region" description="Acidic residues" evidence="1">
    <location>
        <begin position="463"/>
        <end position="483"/>
    </location>
</feature>